<comment type="similarity">
    <text evidence="1">Belongs to the sulfur carrier protein TusA family.</text>
</comment>
<evidence type="ECO:0000259" key="2">
    <source>
        <dbReference type="PROSITE" id="PS01148"/>
    </source>
</evidence>
<protein>
    <submittedName>
        <fullName evidence="3">Thiol:disulfide interchange protein DsbD</fullName>
    </submittedName>
</protein>
<organism evidence="3 4">
    <name type="scientific">Kroppenstedtia eburnea</name>
    <dbReference type="NCBI Taxonomy" id="714067"/>
    <lineage>
        <taxon>Bacteria</taxon>
        <taxon>Bacillati</taxon>
        <taxon>Bacillota</taxon>
        <taxon>Bacilli</taxon>
        <taxon>Bacillales</taxon>
        <taxon>Thermoactinomycetaceae</taxon>
        <taxon>Kroppenstedtia</taxon>
    </lineage>
</organism>
<dbReference type="InterPro" id="IPR001455">
    <property type="entry name" value="TusA-like"/>
</dbReference>
<keyword evidence="4" id="KW-1185">Reference proteome</keyword>
<dbReference type="OrthoDB" id="9796234at2"/>
<dbReference type="RefSeq" id="WP_076525891.1">
    <property type="nucleotide sequence ID" value="NZ_CP048103.1"/>
</dbReference>
<name>A0A1N7NWB9_9BACL</name>
<evidence type="ECO:0000256" key="1">
    <source>
        <dbReference type="ARBA" id="ARBA00008984"/>
    </source>
</evidence>
<reference evidence="4" key="1">
    <citation type="submission" date="2017-01" db="EMBL/GenBank/DDBJ databases">
        <authorList>
            <person name="Varghese N."/>
            <person name="Submissions S."/>
        </authorList>
    </citation>
    <scope>NUCLEOTIDE SEQUENCE [LARGE SCALE GENOMIC DNA]</scope>
    <source>
        <strain evidence="4">DSM 45196</strain>
    </source>
</reference>
<dbReference type="SUPFAM" id="SSF64307">
    <property type="entry name" value="SirA-like"/>
    <property type="match status" value="1"/>
</dbReference>
<evidence type="ECO:0000313" key="3">
    <source>
        <dbReference type="EMBL" id="SIT02592.1"/>
    </source>
</evidence>
<dbReference type="AlphaFoldDB" id="A0A1N7NWB9"/>
<dbReference type="Gene3D" id="3.30.110.40">
    <property type="entry name" value="TusA-like domain"/>
    <property type="match status" value="1"/>
</dbReference>
<accession>A0A1N7NWB9</accession>
<proteinExistence type="inferred from homology"/>
<dbReference type="InterPro" id="IPR036868">
    <property type="entry name" value="TusA-like_sf"/>
</dbReference>
<dbReference type="Pfam" id="PF01206">
    <property type="entry name" value="TusA"/>
    <property type="match status" value="1"/>
</dbReference>
<dbReference type="CDD" id="cd00291">
    <property type="entry name" value="SirA_YedF_YeeD"/>
    <property type="match status" value="1"/>
</dbReference>
<dbReference type="PANTHER" id="PTHR33279:SF6">
    <property type="entry name" value="SULFUR CARRIER PROTEIN YEDF-RELATED"/>
    <property type="match status" value="1"/>
</dbReference>
<dbReference type="PROSITE" id="PS01148">
    <property type="entry name" value="UPF0033"/>
    <property type="match status" value="1"/>
</dbReference>
<feature type="domain" description="UPF0033" evidence="2">
    <location>
        <begin position="7"/>
        <end position="31"/>
    </location>
</feature>
<evidence type="ECO:0000313" key="4">
    <source>
        <dbReference type="Proteomes" id="UP000186795"/>
    </source>
</evidence>
<dbReference type="PANTHER" id="PTHR33279">
    <property type="entry name" value="SULFUR CARRIER PROTEIN YEDF-RELATED"/>
    <property type="match status" value="1"/>
</dbReference>
<dbReference type="EMBL" id="FTOD01000010">
    <property type="protein sequence ID" value="SIT02592.1"/>
    <property type="molecule type" value="Genomic_DNA"/>
</dbReference>
<dbReference type="Proteomes" id="UP000186795">
    <property type="component" value="Unassembled WGS sequence"/>
</dbReference>
<sequence>MKADLTVDAKGLSCPMPIVRAKKGIDQLNAGEVMELITTDPGSVKDFQGWVKQTNHELLEHREEGGVYTFYVKKAE</sequence>
<gene>
    <name evidence="3" type="ORF">SAMN05421790_11086</name>
</gene>